<feature type="chain" id="PRO_5013188934" evidence="1">
    <location>
        <begin position="19"/>
        <end position="81"/>
    </location>
</feature>
<proteinExistence type="predicted"/>
<evidence type="ECO:0000256" key="1">
    <source>
        <dbReference type="SAM" id="SignalP"/>
    </source>
</evidence>
<organism evidence="2">
    <name type="scientific">Panstrongylus lignarius</name>
    <dbReference type="NCBI Taxonomy" id="156445"/>
    <lineage>
        <taxon>Eukaryota</taxon>
        <taxon>Metazoa</taxon>
        <taxon>Ecdysozoa</taxon>
        <taxon>Arthropoda</taxon>
        <taxon>Hexapoda</taxon>
        <taxon>Insecta</taxon>
        <taxon>Pterygota</taxon>
        <taxon>Neoptera</taxon>
        <taxon>Paraneoptera</taxon>
        <taxon>Hemiptera</taxon>
        <taxon>Heteroptera</taxon>
        <taxon>Panheteroptera</taxon>
        <taxon>Cimicomorpha</taxon>
        <taxon>Reduviidae</taxon>
        <taxon>Triatominae</taxon>
        <taxon>Panstrongylus</taxon>
    </lineage>
</organism>
<reference evidence="2" key="1">
    <citation type="journal article" date="2018" name="PLoS Negl. Trop. Dis.">
        <title>An insight into the salivary gland and fat body transcriptome of Panstrongylus lignarius (Hemiptera: Heteroptera), the main vector of Chagas disease in Peru.</title>
        <authorList>
            <person name="Nevoa J.C."/>
            <person name="Mendes M.T."/>
            <person name="da Silva M.V."/>
            <person name="Soares S.C."/>
            <person name="Oliveira C.J.F."/>
            <person name="Ribeiro J.M.C."/>
        </authorList>
    </citation>
    <scope>NUCLEOTIDE SEQUENCE</scope>
</reference>
<sequence length="81" mass="8833">MVYFLVFLTSIITPPLDGEYLLVLSKCKSGVPERNLLFVTVFVSVDSILSCRPPGIGTVFLAKLCTVFVTDGLTESSDFIV</sequence>
<dbReference type="EMBL" id="GFTR01000892">
    <property type="protein sequence ID" value="JAW15534.1"/>
    <property type="molecule type" value="Transcribed_RNA"/>
</dbReference>
<keyword evidence="1" id="KW-0732">Signal</keyword>
<accession>A0A224XWD8</accession>
<feature type="signal peptide" evidence="1">
    <location>
        <begin position="1"/>
        <end position="18"/>
    </location>
</feature>
<protein>
    <submittedName>
        <fullName evidence="2">Putative secreted protein</fullName>
    </submittedName>
</protein>
<name>A0A224XWD8_9HEMI</name>
<dbReference type="AlphaFoldDB" id="A0A224XWD8"/>
<evidence type="ECO:0000313" key="2">
    <source>
        <dbReference type="EMBL" id="JAW15534.1"/>
    </source>
</evidence>